<dbReference type="CDD" id="cd02042">
    <property type="entry name" value="ParAB_family"/>
    <property type="match status" value="1"/>
</dbReference>
<evidence type="ECO:0000259" key="1">
    <source>
        <dbReference type="Pfam" id="PF13614"/>
    </source>
</evidence>
<dbReference type="Proteomes" id="UP000503011">
    <property type="component" value="Chromosome"/>
</dbReference>
<gene>
    <name evidence="2" type="ORF">Psuf_044050</name>
</gene>
<reference evidence="2 3" key="2">
    <citation type="submission" date="2020-03" db="EMBL/GenBank/DDBJ databases">
        <authorList>
            <person name="Ichikawa N."/>
            <person name="Kimura A."/>
            <person name="Kitahashi Y."/>
            <person name="Uohara A."/>
        </authorList>
    </citation>
    <scope>NUCLEOTIDE SEQUENCE [LARGE SCALE GENOMIC DNA]</scope>
    <source>
        <strain evidence="2 3">NBRC 105367</strain>
    </source>
</reference>
<protein>
    <submittedName>
        <fullName evidence="2">Cobyrinic acid a,c-diamide synthase</fullName>
    </submittedName>
</protein>
<keyword evidence="3" id="KW-1185">Reference proteome</keyword>
<proteinExistence type="predicted"/>
<organism evidence="2 3">
    <name type="scientific">Phytohabitans suffuscus</name>
    <dbReference type="NCBI Taxonomy" id="624315"/>
    <lineage>
        <taxon>Bacteria</taxon>
        <taxon>Bacillati</taxon>
        <taxon>Actinomycetota</taxon>
        <taxon>Actinomycetes</taxon>
        <taxon>Micromonosporales</taxon>
        <taxon>Micromonosporaceae</taxon>
    </lineage>
</organism>
<dbReference type="KEGG" id="psuu:Psuf_044050"/>
<dbReference type="InterPro" id="IPR050678">
    <property type="entry name" value="DNA_Partitioning_ATPase"/>
</dbReference>
<feature type="domain" description="AAA" evidence="1">
    <location>
        <begin position="1"/>
        <end position="209"/>
    </location>
</feature>
<dbReference type="RefSeq" id="WP_173158703.1">
    <property type="nucleotide sequence ID" value="NZ_AP022871.1"/>
</dbReference>
<dbReference type="InterPro" id="IPR027417">
    <property type="entry name" value="P-loop_NTPase"/>
</dbReference>
<accession>A0A6F8YLV1</accession>
<dbReference type="Gene3D" id="3.40.50.300">
    <property type="entry name" value="P-loop containing nucleotide triphosphate hydrolases"/>
    <property type="match status" value="1"/>
</dbReference>
<dbReference type="PANTHER" id="PTHR13696:SF99">
    <property type="entry name" value="COBYRINIC ACID AC-DIAMIDE SYNTHASE"/>
    <property type="match status" value="1"/>
</dbReference>
<name>A0A6F8YLV1_9ACTN</name>
<dbReference type="EMBL" id="AP022871">
    <property type="protein sequence ID" value="BCB87092.1"/>
    <property type="molecule type" value="Genomic_DNA"/>
</dbReference>
<dbReference type="SUPFAM" id="SSF52540">
    <property type="entry name" value="P-loop containing nucleoside triphosphate hydrolases"/>
    <property type="match status" value="1"/>
</dbReference>
<dbReference type="Pfam" id="PF13614">
    <property type="entry name" value="AAA_31"/>
    <property type="match status" value="1"/>
</dbReference>
<dbReference type="PANTHER" id="PTHR13696">
    <property type="entry name" value="P-LOOP CONTAINING NUCLEOSIDE TRIPHOSPHATE HYDROLASE"/>
    <property type="match status" value="1"/>
</dbReference>
<reference evidence="2 3" key="1">
    <citation type="submission" date="2020-03" db="EMBL/GenBank/DDBJ databases">
        <title>Whole genome shotgun sequence of Phytohabitans suffuscus NBRC 105367.</title>
        <authorList>
            <person name="Komaki H."/>
            <person name="Tamura T."/>
        </authorList>
    </citation>
    <scope>NUCLEOTIDE SEQUENCE [LARGE SCALE GENOMIC DNA]</scope>
    <source>
        <strain evidence="2 3">NBRC 105367</strain>
    </source>
</reference>
<dbReference type="InterPro" id="IPR025669">
    <property type="entry name" value="AAA_dom"/>
</dbReference>
<dbReference type="AlphaFoldDB" id="A0A6F8YLV1"/>
<evidence type="ECO:0000313" key="3">
    <source>
        <dbReference type="Proteomes" id="UP000503011"/>
    </source>
</evidence>
<sequence length="310" mass="33944">MKVVSVINYKGGVGKTTLTANIGAGLAAMGKKVLLIDLDPQASLTFSFFTQDEWLDDLSAKRTIKQWYDTAGDGRAAIKLAELITTPPRVNSLVAGTGGWLDLIASHLDLINTEAILTSAVDPKTGQVPASRYMQVHRRLADGLTDKAFAEYDVVLVDCAPNFNLVTKSAIVASEHLLIPTKPDHLSTRGIDFLGWKVHELVQEYNVHLDETRRRSKAVPRLARPNPAVVFTMVQYYNGDPLGTLGTYISRVRALGVPTFNTMIRDRKAVFAAAPEYGVPAILAANHDTSAELRQLVDEFLTWTGRTPES</sequence>
<evidence type="ECO:0000313" key="2">
    <source>
        <dbReference type="EMBL" id="BCB87092.1"/>
    </source>
</evidence>